<accession>A0A251YR75</accession>
<dbReference type="EMBL" id="MDJZ01000006">
    <property type="protein sequence ID" value="OUE26732.1"/>
    <property type="molecule type" value="Genomic_DNA"/>
</dbReference>
<keyword evidence="1" id="KW-0472">Membrane</keyword>
<gene>
    <name evidence="2" type="ORF">BFL37_04925</name>
</gene>
<proteinExistence type="predicted"/>
<dbReference type="InterPro" id="IPR021354">
    <property type="entry name" value="DUF2975"/>
</dbReference>
<dbReference type="Proteomes" id="UP000195101">
    <property type="component" value="Unassembled WGS sequence"/>
</dbReference>
<feature type="transmembrane region" description="Helical" evidence="1">
    <location>
        <begin position="120"/>
        <end position="144"/>
    </location>
</feature>
<evidence type="ECO:0000256" key="1">
    <source>
        <dbReference type="SAM" id="Phobius"/>
    </source>
</evidence>
<reference evidence="2 3" key="1">
    <citation type="submission" date="2016-08" db="EMBL/GenBank/DDBJ databases">
        <title>Genome sequence of Clavibacter michiganensis spp strain CFBP8019.</title>
        <authorList>
            <person name="Thapa S.P."/>
            <person name="Coaker G."/>
            <person name="Jacques M.-A."/>
        </authorList>
    </citation>
    <scope>NUCLEOTIDE SEQUENCE [LARGE SCALE GENOMIC DNA]</scope>
    <source>
        <strain evidence="2">CFBP8019</strain>
    </source>
</reference>
<dbReference type="RefSeq" id="WP_086514046.1">
    <property type="nucleotide sequence ID" value="NZ_MDJZ01000006.1"/>
</dbReference>
<dbReference type="Pfam" id="PF11188">
    <property type="entry name" value="DUF2975"/>
    <property type="match status" value="1"/>
</dbReference>
<sequence length="158" mass="15807">MARITRLGAKTLLAVLIALAAVVQALMVAAAAGPLGDSEADLDGLVVPVAAWIVAVALCAQVVCVLVWRLTTLAGGDGIYEARAFRFVRGIIAATAVATALGVAAFCALALAAITPPAVMIALLGAVALGGAACLVLVIMLALLRRAAEDHAAVMRLA</sequence>
<comment type="caution">
    <text evidence="2">The sequence shown here is derived from an EMBL/GenBank/DDBJ whole genome shotgun (WGS) entry which is preliminary data.</text>
</comment>
<evidence type="ECO:0008006" key="4">
    <source>
        <dbReference type="Google" id="ProtNLM"/>
    </source>
</evidence>
<keyword evidence="1" id="KW-1133">Transmembrane helix</keyword>
<protein>
    <recommendedName>
        <fullName evidence="4">DUF2975 domain-containing protein</fullName>
    </recommendedName>
</protein>
<keyword evidence="3" id="KW-1185">Reference proteome</keyword>
<evidence type="ECO:0000313" key="2">
    <source>
        <dbReference type="EMBL" id="OUE26732.1"/>
    </source>
</evidence>
<feature type="transmembrane region" description="Helical" evidence="1">
    <location>
        <begin position="46"/>
        <end position="70"/>
    </location>
</feature>
<name>A0A251YR75_9MICO</name>
<keyword evidence="1" id="KW-0812">Transmembrane</keyword>
<feature type="transmembrane region" description="Helical" evidence="1">
    <location>
        <begin position="91"/>
        <end position="114"/>
    </location>
</feature>
<organism evidence="2 3">
    <name type="scientific">Clavibacter michiganensis</name>
    <dbReference type="NCBI Taxonomy" id="28447"/>
    <lineage>
        <taxon>Bacteria</taxon>
        <taxon>Bacillati</taxon>
        <taxon>Actinomycetota</taxon>
        <taxon>Actinomycetes</taxon>
        <taxon>Micrococcales</taxon>
        <taxon>Microbacteriaceae</taxon>
        <taxon>Clavibacter</taxon>
    </lineage>
</organism>
<dbReference type="AlphaFoldDB" id="A0A251YR75"/>
<evidence type="ECO:0000313" key="3">
    <source>
        <dbReference type="Proteomes" id="UP000195101"/>
    </source>
</evidence>